<dbReference type="PANTHER" id="PTHR23118:SF42">
    <property type="entry name" value="ATP-CITRATE SYNTHASE"/>
    <property type="match status" value="1"/>
</dbReference>
<feature type="non-terminal residue" evidence="1">
    <location>
        <position position="84"/>
    </location>
</feature>
<dbReference type="GO" id="GO:0005829">
    <property type="term" value="C:cytosol"/>
    <property type="evidence" value="ECO:0007669"/>
    <property type="project" value="TreeGrafter"/>
</dbReference>
<name>A0A9W8IYY7_9AGAR</name>
<dbReference type="InterPro" id="IPR002020">
    <property type="entry name" value="Citrate_synthase"/>
</dbReference>
<reference evidence="1" key="1">
    <citation type="submission" date="2022-06" db="EMBL/GenBank/DDBJ databases">
        <title>Genome Sequence of Candolleomyces eurysporus.</title>
        <authorList>
            <person name="Buettner E."/>
        </authorList>
    </citation>
    <scope>NUCLEOTIDE SEQUENCE</scope>
    <source>
        <strain evidence="1">VTCC 930004</strain>
    </source>
</reference>
<dbReference type="GO" id="GO:0006633">
    <property type="term" value="P:fatty acid biosynthetic process"/>
    <property type="evidence" value="ECO:0007669"/>
    <property type="project" value="TreeGrafter"/>
</dbReference>
<protein>
    <submittedName>
        <fullName evidence="1">Uncharacterized protein</fullName>
    </submittedName>
</protein>
<comment type="caution">
    <text evidence="1">The sequence shown here is derived from an EMBL/GenBank/DDBJ whole genome shotgun (WGS) entry which is preliminary data.</text>
</comment>
<evidence type="ECO:0000313" key="2">
    <source>
        <dbReference type="Proteomes" id="UP001140091"/>
    </source>
</evidence>
<dbReference type="OrthoDB" id="3020460at2759"/>
<dbReference type="Proteomes" id="UP001140091">
    <property type="component" value="Unassembled WGS sequence"/>
</dbReference>
<accession>A0A9W8IYY7</accession>
<dbReference type="PANTHER" id="PTHR23118">
    <property type="entry name" value="ATP-CITRATE SYNTHASE"/>
    <property type="match status" value="1"/>
</dbReference>
<organism evidence="1 2">
    <name type="scientific">Candolleomyces eurysporus</name>
    <dbReference type="NCBI Taxonomy" id="2828524"/>
    <lineage>
        <taxon>Eukaryota</taxon>
        <taxon>Fungi</taxon>
        <taxon>Dikarya</taxon>
        <taxon>Basidiomycota</taxon>
        <taxon>Agaricomycotina</taxon>
        <taxon>Agaricomycetes</taxon>
        <taxon>Agaricomycetidae</taxon>
        <taxon>Agaricales</taxon>
        <taxon>Agaricineae</taxon>
        <taxon>Psathyrellaceae</taxon>
        <taxon>Candolleomyces</taxon>
    </lineage>
</organism>
<sequence>MLVVFSKANSKGILIINPGAVGVIKSGYSGIHSSRPMMGNIVPSELYRSMSVGYISKSGSMSNELNIISIVTNRRGLRGNRHRR</sequence>
<keyword evidence="2" id="KW-1185">Reference proteome</keyword>
<proteinExistence type="predicted"/>
<dbReference type="EMBL" id="JANBPK010001656">
    <property type="protein sequence ID" value="KAJ2921183.1"/>
    <property type="molecule type" value="Genomic_DNA"/>
</dbReference>
<dbReference type="GO" id="GO:0006085">
    <property type="term" value="P:acetyl-CoA biosynthetic process"/>
    <property type="evidence" value="ECO:0007669"/>
    <property type="project" value="TreeGrafter"/>
</dbReference>
<dbReference type="GO" id="GO:0003878">
    <property type="term" value="F:ATP citrate synthase activity"/>
    <property type="evidence" value="ECO:0007669"/>
    <property type="project" value="TreeGrafter"/>
</dbReference>
<dbReference type="InterPro" id="IPR016102">
    <property type="entry name" value="Succinyl-CoA_synth-like"/>
</dbReference>
<dbReference type="AlphaFoldDB" id="A0A9W8IYY7"/>
<gene>
    <name evidence="1" type="ORF">H1R20_g15911</name>
</gene>
<dbReference type="Gene3D" id="3.40.50.261">
    <property type="entry name" value="Succinyl-CoA synthetase domains"/>
    <property type="match status" value="1"/>
</dbReference>
<evidence type="ECO:0000313" key="1">
    <source>
        <dbReference type="EMBL" id="KAJ2921183.1"/>
    </source>
</evidence>